<accession>A0AAD4MGF0</accession>
<gene>
    <name evidence="2" type="ORF">DdX_21474</name>
</gene>
<dbReference type="EMBL" id="JAKKPZ010000833">
    <property type="protein sequence ID" value="KAI1692034.1"/>
    <property type="molecule type" value="Genomic_DNA"/>
</dbReference>
<organism evidence="2 3">
    <name type="scientific">Ditylenchus destructor</name>
    <dbReference type="NCBI Taxonomy" id="166010"/>
    <lineage>
        <taxon>Eukaryota</taxon>
        <taxon>Metazoa</taxon>
        <taxon>Ecdysozoa</taxon>
        <taxon>Nematoda</taxon>
        <taxon>Chromadorea</taxon>
        <taxon>Rhabditida</taxon>
        <taxon>Tylenchina</taxon>
        <taxon>Tylenchomorpha</taxon>
        <taxon>Sphaerularioidea</taxon>
        <taxon>Anguinidae</taxon>
        <taxon>Anguininae</taxon>
        <taxon>Ditylenchus</taxon>
    </lineage>
</organism>
<keyword evidence="3" id="KW-1185">Reference proteome</keyword>
<evidence type="ECO:0000256" key="1">
    <source>
        <dbReference type="SAM" id="MobiDB-lite"/>
    </source>
</evidence>
<comment type="caution">
    <text evidence="2">The sequence shown here is derived from an EMBL/GenBank/DDBJ whole genome shotgun (WGS) entry which is preliminary data.</text>
</comment>
<evidence type="ECO:0000313" key="3">
    <source>
        <dbReference type="Proteomes" id="UP001201812"/>
    </source>
</evidence>
<name>A0AAD4MGF0_9BILA</name>
<protein>
    <submittedName>
        <fullName evidence="2">Uncharacterized protein</fullName>
    </submittedName>
</protein>
<dbReference type="Proteomes" id="UP001201812">
    <property type="component" value="Unassembled WGS sequence"/>
</dbReference>
<evidence type="ECO:0000313" key="2">
    <source>
        <dbReference type="EMBL" id="KAI1692034.1"/>
    </source>
</evidence>
<feature type="region of interest" description="Disordered" evidence="1">
    <location>
        <begin position="96"/>
        <end position="118"/>
    </location>
</feature>
<sequence>MLTHQHSPSFDIERVLSGQHAFCGRSEPAMRRKTAKSGVRRAKMGKLDAFDIQLLNLRAGGRAGDRRATCTGGASLRLRRDPSRAAAAGRGLDRCRYRGDLGEADQPEAARPGKRAGA</sequence>
<proteinExistence type="predicted"/>
<reference evidence="2" key="1">
    <citation type="submission" date="2022-01" db="EMBL/GenBank/DDBJ databases">
        <title>Genome Sequence Resource for Two Populations of Ditylenchus destructor, the Migratory Endoparasitic Phytonematode.</title>
        <authorList>
            <person name="Zhang H."/>
            <person name="Lin R."/>
            <person name="Xie B."/>
        </authorList>
    </citation>
    <scope>NUCLEOTIDE SEQUENCE</scope>
    <source>
        <strain evidence="2">BazhouSP</strain>
    </source>
</reference>
<dbReference type="AlphaFoldDB" id="A0AAD4MGF0"/>